<dbReference type="SUPFAM" id="SSF56112">
    <property type="entry name" value="Protein kinase-like (PK-like)"/>
    <property type="match status" value="1"/>
</dbReference>
<evidence type="ECO:0000259" key="2">
    <source>
        <dbReference type="PROSITE" id="PS50011"/>
    </source>
</evidence>
<dbReference type="GO" id="GO:0004672">
    <property type="term" value="F:protein kinase activity"/>
    <property type="evidence" value="ECO:0007669"/>
    <property type="project" value="InterPro"/>
</dbReference>
<dbReference type="Pfam" id="PF01636">
    <property type="entry name" value="APH"/>
    <property type="match status" value="1"/>
</dbReference>
<dbReference type="PANTHER" id="PTHR47829">
    <property type="entry name" value="HYDROLASE, PUTATIVE (AFU_ORTHOLOGUE AFUA_1G12880)-RELATED"/>
    <property type="match status" value="1"/>
</dbReference>
<dbReference type="eggNOG" id="ENOG502SHYB">
    <property type="taxonomic scope" value="Eukaryota"/>
</dbReference>
<evidence type="ECO:0000256" key="1">
    <source>
        <dbReference type="SAM" id="MobiDB-lite"/>
    </source>
</evidence>
<evidence type="ECO:0000313" key="4">
    <source>
        <dbReference type="Proteomes" id="UP000030752"/>
    </source>
</evidence>
<feature type="compositionally biased region" description="Polar residues" evidence="1">
    <location>
        <begin position="287"/>
        <end position="296"/>
    </location>
</feature>
<sequence length="389" mass="43781">MSSAEDLKKVKPSARHDLDDASLGKWLLQDGKIAGLKLPVVSTKIGYGQSNPTYFVDDASGTRFILRKKPSGTIISPVAHQVDREFRVLQALGTVPNFPVPRVYSLCMDTSVIGTAFYVMEFVKGRIITDPFLGELSPEERKKAWFSFIETLGWLHSIEPDAIGLQGYGKKTEFYRRHCRTYARIEEQQAKVKDVKTGKELGRAHEKFDEIVDFVRSHAPGERYAIVHGDFKFDNLVLHPTEPRVIAILDWELSTIGHPLMDLVYAVGPFWNTQTSTGHPGAESDESPFSPQNRSKSGMPDPEELLNRYCEIVGFDPRKDGGGRDWEVAKVFHYVRGGTIAHGIQARTISGQASSDFSHVYFENTRRSLNAALKKVEELKDNERRKAKL</sequence>
<reference evidence="3 4" key="1">
    <citation type="submission" date="2013-03" db="EMBL/GenBank/DDBJ databases">
        <title>The Genome Sequence of Phialophora europaea CBS 101466.</title>
        <authorList>
            <consortium name="The Broad Institute Genomics Platform"/>
            <person name="Cuomo C."/>
            <person name="de Hoog S."/>
            <person name="Gorbushina A."/>
            <person name="Walker B."/>
            <person name="Young S.K."/>
            <person name="Zeng Q."/>
            <person name="Gargeya S."/>
            <person name="Fitzgerald M."/>
            <person name="Haas B."/>
            <person name="Abouelleil A."/>
            <person name="Allen A.W."/>
            <person name="Alvarado L."/>
            <person name="Arachchi H.M."/>
            <person name="Berlin A.M."/>
            <person name="Chapman S.B."/>
            <person name="Gainer-Dewar J."/>
            <person name="Goldberg J."/>
            <person name="Griggs A."/>
            <person name="Gujja S."/>
            <person name="Hansen M."/>
            <person name="Howarth C."/>
            <person name="Imamovic A."/>
            <person name="Ireland A."/>
            <person name="Larimer J."/>
            <person name="McCowan C."/>
            <person name="Murphy C."/>
            <person name="Pearson M."/>
            <person name="Poon T.W."/>
            <person name="Priest M."/>
            <person name="Roberts A."/>
            <person name="Saif S."/>
            <person name="Shea T."/>
            <person name="Sisk P."/>
            <person name="Sykes S."/>
            <person name="Wortman J."/>
            <person name="Nusbaum C."/>
            <person name="Birren B."/>
        </authorList>
    </citation>
    <scope>NUCLEOTIDE SEQUENCE [LARGE SCALE GENOMIC DNA]</scope>
    <source>
        <strain evidence="3 4">CBS 101466</strain>
    </source>
</reference>
<dbReference type="Gene3D" id="3.30.200.20">
    <property type="entry name" value="Phosphorylase Kinase, domain 1"/>
    <property type="match status" value="1"/>
</dbReference>
<dbReference type="PANTHER" id="PTHR47829:SF1">
    <property type="entry name" value="HAD FAMILY PHOSPHATASE"/>
    <property type="match status" value="1"/>
</dbReference>
<dbReference type="InterPro" id="IPR041726">
    <property type="entry name" value="ACAD10_11_N"/>
</dbReference>
<dbReference type="GeneID" id="19969476"/>
<dbReference type="AlphaFoldDB" id="W2S4V7"/>
<evidence type="ECO:0000313" key="3">
    <source>
        <dbReference type="EMBL" id="ETN42979.1"/>
    </source>
</evidence>
<dbReference type="InterPro" id="IPR008271">
    <property type="entry name" value="Ser/Thr_kinase_AS"/>
</dbReference>
<dbReference type="InParanoid" id="W2S4V7"/>
<gene>
    <name evidence="3" type="ORF">HMPREF1541_02137</name>
</gene>
<dbReference type="InterPro" id="IPR000719">
    <property type="entry name" value="Prot_kinase_dom"/>
</dbReference>
<dbReference type="PROSITE" id="PS00108">
    <property type="entry name" value="PROTEIN_KINASE_ST"/>
    <property type="match status" value="1"/>
</dbReference>
<feature type="domain" description="Protein kinase" evidence="2">
    <location>
        <begin position="39"/>
        <end position="389"/>
    </location>
</feature>
<keyword evidence="4" id="KW-1185">Reference proteome</keyword>
<proteinExistence type="predicted"/>
<dbReference type="InterPro" id="IPR011009">
    <property type="entry name" value="Kinase-like_dom_sf"/>
</dbReference>
<dbReference type="VEuPathDB" id="FungiDB:HMPREF1541_02137"/>
<protein>
    <recommendedName>
        <fullName evidence="2">Protein kinase domain-containing protein</fullName>
    </recommendedName>
</protein>
<dbReference type="InterPro" id="IPR052898">
    <property type="entry name" value="ACAD10-like"/>
</dbReference>
<name>W2S4V7_CYPE1</name>
<dbReference type="Gene3D" id="3.90.1200.10">
    <property type="match status" value="1"/>
</dbReference>
<dbReference type="GO" id="GO:0005524">
    <property type="term" value="F:ATP binding"/>
    <property type="evidence" value="ECO:0007669"/>
    <property type="project" value="InterPro"/>
</dbReference>
<dbReference type="Proteomes" id="UP000030752">
    <property type="component" value="Unassembled WGS sequence"/>
</dbReference>
<feature type="region of interest" description="Disordered" evidence="1">
    <location>
        <begin position="275"/>
        <end position="301"/>
    </location>
</feature>
<organism evidence="3 4">
    <name type="scientific">Cyphellophora europaea (strain CBS 101466)</name>
    <name type="common">Phialophora europaea</name>
    <dbReference type="NCBI Taxonomy" id="1220924"/>
    <lineage>
        <taxon>Eukaryota</taxon>
        <taxon>Fungi</taxon>
        <taxon>Dikarya</taxon>
        <taxon>Ascomycota</taxon>
        <taxon>Pezizomycotina</taxon>
        <taxon>Eurotiomycetes</taxon>
        <taxon>Chaetothyriomycetidae</taxon>
        <taxon>Chaetothyriales</taxon>
        <taxon>Cyphellophoraceae</taxon>
        <taxon>Cyphellophora</taxon>
    </lineage>
</organism>
<dbReference type="EMBL" id="KB822718">
    <property type="protein sequence ID" value="ETN42979.1"/>
    <property type="molecule type" value="Genomic_DNA"/>
</dbReference>
<dbReference type="HOGENOM" id="CLU_007526_0_2_1"/>
<accession>W2S4V7</accession>
<dbReference type="CDD" id="cd05154">
    <property type="entry name" value="ACAD10_11_N-like"/>
    <property type="match status" value="1"/>
</dbReference>
<dbReference type="STRING" id="1220924.W2S4V7"/>
<dbReference type="OrthoDB" id="191037at2759"/>
<dbReference type="PROSITE" id="PS50011">
    <property type="entry name" value="PROTEIN_KINASE_DOM"/>
    <property type="match status" value="1"/>
</dbReference>
<dbReference type="RefSeq" id="XP_008714715.1">
    <property type="nucleotide sequence ID" value="XM_008716493.1"/>
</dbReference>
<dbReference type="InterPro" id="IPR002575">
    <property type="entry name" value="Aminoglycoside_PTrfase"/>
</dbReference>